<sequence length="49" mass="5809">MLLDRNTAERGRKVTAGDCPLSVNRESHWRLYVRKDIRHAAMTNYFEMV</sequence>
<dbReference type="EMBL" id="CP064787">
    <property type="protein sequence ID" value="QSG05663.1"/>
    <property type="molecule type" value="Genomic_DNA"/>
</dbReference>
<organism evidence="1 2">
    <name type="scientific">Halapricum desulfuricans</name>
    <dbReference type="NCBI Taxonomy" id="2841257"/>
    <lineage>
        <taxon>Archaea</taxon>
        <taxon>Methanobacteriati</taxon>
        <taxon>Methanobacteriota</taxon>
        <taxon>Stenosarchaea group</taxon>
        <taxon>Halobacteria</taxon>
        <taxon>Halobacteriales</taxon>
        <taxon>Haloarculaceae</taxon>
        <taxon>Halapricum</taxon>
    </lineage>
</organism>
<dbReference type="Proteomes" id="UP000663525">
    <property type="component" value="Chromosome"/>
</dbReference>
<gene>
    <name evidence="1" type="ORF">HSR121_1318</name>
</gene>
<dbReference type="AlphaFoldDB" id="A0A897N2Y3"/>
<evidence type="ECO:0000313" key="1">
    <source>
        <dbReference type="EMBL" id="QSG05663.1"/>
    </source>
</evidence>
<name>A0A897N2Y3_9EURY</name>
<evidence type="ECO:0000313" key="2">
    <source>
        <dbReference type="Proteomes" id="UP000663525"/>
    </source>
</evidence>
<protein>
    <submittedName>
        <fullName evidence="1">Uncharacterized protein</fullName>
    </submittedName>
</protein>
<proteinExistence type="predicted"/>
<reference evidence="1" key="1">
    <citation type="submission" date="2020-11" db="EMBL/GenBank/DDBJ databases">
        <title>Carbohydrate-dependent, anaerobic sulfur respiration: A novel catabolism in halophilic archaea.</title>
        <authorList>
            <person name="Sorokin D.Y."/>
            <person name="Messina E."/>
            <person name="Smedile F."/>
            <person name="La Cono V."/>
            <person name="Hallsworth J.E."/>
            <person name="Yakimov M.M."/>
        </authorList>
    </citation>
    <scope>NUCLEOTIDE SEQUENCE</scope>
    <source>
        <strain evidence="1">HSR12-1</strain>
    </source>
</reference>
<accession>A0A897N2Y3</accession>